<evidence type="ECO:0000256" key="6">
    <source>
        <dbReference type="ARBA" id="ARBA00023014"/>
    </source>
</evidence>
<keyword evidence="4" id="KW-0479">Metal-binding</keyword>
<dbReference type="GO" id="GO:0051539">
    <property type="term" value="F:4 iron, 4 sulfur cluster binding"/>
    <property type="evidence" value="ECO:0007669"/>
    <property type="project" value="UniProtKB-KW"/>
</dbReference>
<evidence type="ECO:0000313" key="9">
    <source>
        <dbReference type="Proteomes" id="UP001276902"/>
    </source>
</evidence>
<dbReference type="Pfam" id="PF04055">
    <property type="entry name" value="Radical_SAM"/>
    <property type="match status" value="1"/>
</dbReference>
<dbReference type="Pfam" id="PF16199">
    <property type="entry name" value="Radical_SAM_C"/>
    <property type="match status" value="1"/>
</dbReference>
<evidence type="ECO:0000256" key="1">
    <source>
        <dbReference type="ARBA" id="ARBA00001966"/>
    </source>
</evidence>
<dbReference type="GO" id="GO:0003824">
    <property type="term" value="F:catalytic activity"/>
    <property type="evidence" value="ECO:0007669"/>
    <property type="project" value="InterPro"/>
</dbReference>
<name>A0AB35USG1_9FIRM</name>
<dbReference type="GO" id="GO:0046872">
    <property type="term" value="F:metal ion binding"/>
    <property type="evidence" value="ECO:0007669"/>
    <property type="project" value="UniProtKB-KW"/>
</dbReference>
<keyword evidence="2" id="KW-0004">4Fe-4S</keyword>
<organism evidence="8 9">
    <name type="scientific">Dielma fastidiosa</name>
    <dbReference type="NCBI Taxonomy" id="1034346"/>
    <lineage>
        <taxon>Bacteria</taxon>
        <taxon>Bacillati</taxon>
        <taxon>Bacillota</taxon>
        <taxon>Erysipelotrichia</taxon>
        <taxon>Erysipelotrichales</taxon>
        <taxon>Erysipelotrichaceae</taxon>
        <taxon>Dielma</taxon>
    </lineage>
</organism>
<evidence type="ECO:0000259" key="7">
    <source>
        <dbReference type="SMART" id="SM00729"/>
    </source>
</evidence>
<dbReference type="SMART" id="SM00729">
    <property type="entry name" value="Elp3"/>
    <property type="match status" value="1"/>
</dbReference>
<gene>
    <name evidence="8" type="ORF">MQE39_08365</name>
</gene>
<dbReference type="SFLD" id="SFLDG01091">
    <property type="entry name" value="uncharacterized_CHP01210-like"/>
    <property type="match status" value="1"/>
</dbReference>
<dbReference type="Gene3D" id="3.80.30.20">
    <property type="entry name" value="tm_1862 like domain"/>
    <property type="match status" value="1"/>
</dbReference>
<dbReference type="Proteomes" id="UP001276902">
    <property type="component" value="Unassembled WGS sequence"/>
</dbReference>
<dbReference type="InterPro" id="IPR032432">
    <property type="entry name" value="Radical_SAM_C"/>
</dbReference>
<dbReference type="NCBIfam" id="TIGR01212">
    <property type="entry name" value="TIGR01212 family radical SAM protein"/>
    <property type="match status" value="1"/>
</dbReference>
<keyword evidence="5" id="KW-0408">Iron</keyword>
<dbReference type="SFLD" id="SFLDS00029">
    <property type="entry name" value="Radical_SAM"/>
    <property type="match status" value="1"/>
</dbReference>
<dbReference type="InterPro" id="IPR005911">
    <property type="entry name" value="YhcC-like"/>
</dbReference>
<evidence type="ECO:0000256" key="5">
    <source>
        <dbReference type="ARBA" id="ARBA00023004"/>
    </source>
</evidence>
<sequence length="320" mass="36783">MKQKTNPFPYSDDNKRYHTWNYYLKHRFQTKVFKVALNADFSCPNRDGKCGVGGCTFCSSLGSGDMAGNAKEDCMQQFEKGIEVMRRKWPNGEAMAYFQAYTNTYAPLSVLKQTFEPFVQREDIKAIAIATRADCLEDDVIDYLQSCTAHKEIWIELGLQTIHNETAMAVNRGHTYECFLDTIQRLARTDLKICVHLMNSLPHETSEMMIESAKAIGQLPIHAVKIHMLHLLKNTRMGNDYLKQPFTMMSREEYIHTVIEQLMVLPKEIVIQRLTGDGVLSDLIAPMWTVRKVTILNDIDKEMARRNVWQGCALESEITR</sequence>
<evidence type="ECO:0000313" key="8">
    <source>
        <dbReference type="EMBL" id="MDY5168129.1"/>
    </source>
</evidence>
<accession>A0AB35USG1</accession>
<dbReference type="InterPro" id="IPR006638">
    <property type="entry name" value="Elp3/MiaA/NifB-like_rSAM"/>
</dbReference>
<dbReference type="SFLD" id="SFLDG01086">
    <property type="entry name" value="elongater_protein-like"/>
    <property type="match status" value="1"/>
</dbReference>
<dbReference type="InterPro" id="IPR058240">
    <property type="entry name" value="rSAM_sf"/>
</dbReference>
<feature type="domain" description="Elp3/MiaA/NifB-like radical SAM core" evidence="7">
    <location>
        <begin position="33"/>
        <end position="260"/>
    </location>
</feature>
<comment type="cofactor">
    <cofactor evidence="1">
        <name>[4Fe-4S] cluster</name>
        <dbReference type="ChEBI" id="CHEBI:49883"/>
    </cofactor>
</comment>
<evidence type="ECO:0000256" key="3">
    <source>
        <dbReference type="ARBA" id="ARBA00022691"/>
    </source>
</evidence>
<dbReference type="InterPro" id="IPR039661">
    <property type="entry name" value="ELP3"/>
</dbReference>
<dbReference type="PANTHER" id="PTHR11135:SF1">
    <property type="entry name" value="PROTEIN YHCC"/>
    <property type="match status" value="1"/>
</dbReference>
<dbReference type="RefSeq" id="WP_320883529.1">
    <property type="nucleotide sequence ID" value="NZ_BAABZA010000005.1"/>
</dbReference>
<dbReference type="EMBL" id="JALDAW010000013">
    <property type="protein sequence ID" value="MDY5168129.1"/>
    <property type="molecule type" value="Genomic_DNA"/>
</dbReference>
<evidence type="ECO:0000256" key="2">
    <source>
        <dbReference type="ARBA" id="ARBA00022485"/>
    </source>
</evidence>
<dbReference type="InterPro" id="IPR007197">
    <property type="entry name" value="rSAM"/>
</dbReference>
<protein>
    <submittedName>
        <fullName evidence="8">TIGR01212 family radical SAM protein</fullName>
    </submittedName>
</protein>
<proteinExistence type="predicted"/>
<reference evidence="8" key="1">
    <citation type="submission" date="2022-03" db="EMBL/GenBank/DDBJ databases">
        <title>First case of bacteraemia caused by Dielma fastidiosa in a patient hospitalised with diverticulitis.</title>
        <authorList>
            <person name="Forman-Ankjaer B."/>
            <person name="Hvid-Jensen F."/>
            <person name="Kobel C.M."/>
            <person name="Greve T."/>
        </authorList>
    </citation>
    <scope>NUCLEOTIDE SEQUENCE</scope>
    <source>
        <strain evidence="8">AUH_DF_2021</strain>
    </source>
</reference>
<dbReference type="InterPro" id="IPR023404">
    <property type="entry name" value="rSAM_horseshoe"/>
</dbReference>
<dbReference type="SUPFAM" id="SSF102114">
    <property type="entry name" value="Radical SAM enzymes"/>
    <property type="match status" value="1"/>
</dbReference>
<comment type="caution">
    <text evidence="8">The sequence shown here is derived from an EMBL/GenBank/DDBJ whole genome shotgun (WGS) entry which is preliminary data.</text>
</comment>
<keyword evidence="3" id="KW-0949">S-adenosyl-L-methionine</keyword>
<keyword evidence="6" id="KW-0411">Iron-sulfur</keyword>
<evidence type="ECO:0000256" key="4">
    <source>
        <dbReference type="ARBA" id="ARBA00022723"/>
    </source>
</evidence>
<dbReference type="PANTHER" id="PTHR11135">
    <property type="entry name" value="HISTONE ACETYLTRANSFERASE-RELATED"/>
    <property type="match status" value="1"/>
</dbReference>
<dbReference type="AlphaFoldDB" id="A0AB35USG1"/>